<sequence>MKFTTVFLTILATASAFVIPEGSRRDGIYLFSKDANGNDVMEFKPYAKADGITGVTPNVKRDDRIDVGCEGPALDRNDEHQAWLNARQWCTDGNSQGYGAIAMPSAGSALYYMCVFTSHAQTCNNNEIDLAGARLNNQCGLGGGYVFFHRWNKSIGRTVQGQRFCTNL</sequence>
<reference evidence="2 3" key="1">
    <citation type="journal article" date="2015" name="Genome Announc.">
        <title>Draft Genome Sequence and Gene Annotation of the Entomopathogenic Fungus Verticillium hemipterigenum.</title>
        <authorList>
            <person name="Horn F."/>
            <person name="Habel A."/>
            <person name="Scharf D.H."/>
            <person name="Dworschak J."/>
            <person name="Brakhage A.A."/>
            <person name="Guthke R."/>
            <person name="Hertweck C."/>
            <person name="Linde J."/>
        </authorList>
    </citation>
    <scope>NUCLEOTIDE SEQUENCE [LARGE SCALE GENOMIC DNA]</scope>
</reference>
<evidence type="ECO:0000256" key="1">
    <source>
        <dbReference type="SAM" id="SignalP"/>
    </source>
</evidence>
<feature type="chain" id="PRO_5001979599" description="Ecp2 effector protein domain-containing protein" evidence="1">
    <location>
        <begin position="17"/>
        <end position="168"/>
    </location>
</feature>
<dbReference type="Proteomes" id="UP000039046">
    <property type="component" value="Unassembled WGS sequence"/>
</dbReference>
<keyword evidence="3" id="KW-1185">Reference proteome</keyword>
<dbReference type="OrthoDB" id="5006988at2759"/>
<dbReference type="EMBL" id="CDHN01000002">
    <property type="protein sequence ID" value="CEJ88338.1"/>
    <property type="molecule type" value="Genomic_DNA"/>
</dbReference>
<dbReference type="AlphaFoldDB" id="A0A0A1TEK8"/>
<evidence type="ECO:0000313" key="2">
    <source>
        <dbReference type="EMBL" id="CEJ88338.1"/>
    </source>
</evidence>
<keyword evidence="1" id="KW-0732">Signal</keyword>
<dbReference type="STRING" id="1531966.A0A0A1TEK8"/>
<evidence type="ECO:0000313" key="3">
    <source>
        <dbReference type="Proteomes" id="UP000039046"/>
    </source>
</evidence>
<feature type="signal peptide" evidence="1">
    <location>
        <begin position="1"/>
        <end position="16"/>
    </location>
</feature>
<accession>A0A0A1TEK8</accession>
<organism evidence="2 3">
    <name type="scientific">[Torrubiella] hemipterigena</name>
    <dbReference type="NCBI Taxonomy" id="1531966"/>
    <lineage>
        <taxon>Eukaryota</taxon>
        <taxon>Fungi</taxon>
        <taxon>Dikarya</taxon>
        <taxon>Ascomycota</taxon>
        <taxon>Pezizomycotina</taxon>
        <taxon>Sordariomycetes</taxon>
        <taxon>Hypocreomycetidae</taxon>
        <taxon>Hypocreales</taxon>
        <taxon>Clavicipitaceae</taxon>
        <taxon>Clavicipitaceae incertae sedis</taxon>
        <taxon>'Torrubiella' clade</taxon>
    </lineage>
</organism>
<evidence type="ECO:0008006" key="4">
    <source>
        <dbReference type="Google" id="ProtNLM"/>
    </source>
</evidence>
<dbReference type="HOGENOM" id="CLU_133377_0_0_1"/>
<proteinExistence type="predicted"/>
<protein>
    <recommendedName>
        <fullName evidence="4">Ecp2 effector protein domain-containing protein</fullName>
    </recommendedName>
</protein>
<name>A0A0A1TEK8_9HYPO</name>
<gene>
    <name evidence="2" type="ORF">VHEMI04690</name>
</gene>